<dbReference type="InterPro" id="IPR006631">
    <property type="entry name" value="DM4_12"/>
</dbReference>
<comment type="caution">
    <text evidence="1">The sequence shown here is derived from an EMBL/GenBank/DDBJ whole genome shotgun (WGS) entry which is preliminary data.</text>
</comment>
<reference evidence="1" key="1">
    <citation type="journal article" date="2021" name="Sci. Adv.">
        <title>The American lobster genome reveals insights on longevity, neural, and immune adaptations.</title>
        <authorList>
            <person name="Polinski J.M."/>
            <person name="Zimin A.V."/>
            <person name="Clark K.F."/>
            <person name="Kohn A.B."/>
            <person name="Sadowski N."/>
            <person name="Timp W."/>
            <person name="Ptitsyn A."/>
            <person name="Khanna P."/>
            <person name="Romanova D.Y."/>
            <person name="Williams P."/>
            <person name="Greenwood S.J."/>
            <person name="Moroz L.L."/>
            <person name="Walt D.R."/>
            <person name="Bodnar A.G."/>
        </authorList>
    </citation>
    <scope>NUCLEOTIDE SEQUENCE</scope>
    <source>
        <strain evidence="1">GMGI-L3</strain>
    </source>
</reference>
<evidence type="ECO:0000313" key="2">
    <source>
        <dbReference type="Proteomes" id="UP000747542"/>
    </source>
</evidence>
<dbReference type="Proteomes" id="UP000747542">
    <property type="component" value="Unassembled WGS sequence"/>
</dbReference>
<dbReference type="PANTHER" id="PTHR21398">
    <property type="entry name" value="AGAP007094-PA"/>
    <property type="match status" value="1"/>
</dbReference>
<organism evidence="1 2">
    <name type="scientific">Homarus americanus</name>
    <name type="common">American lobster</name>
    <dbReference type="NCBI Taxonomy" id="6706"/>
    <lineage>
        <taxon>Eukaryota</taxon>
        <taxon>Metazoa</taxon>
        <taxon>Ecdysozoa</taxon>
        <taxon>Arthropoda</taxon>
        <taxon>Crustacea</taxon>
        <taxon>Multicrustacea</taxon>
        <taxon>Malacostraca</taxon>
        <taxon>Eumalacostraca</taxon>
        <taxon>Eucarida</taxon>
        <taxon>Decapoda</taxon>
        <taxon>Pleocyemata</taxon>
        <taxon>Astacidea</taxon>
        <taxon>Nephropoidea</taxon>
        <taxon>Nephropidae</taxon>
        <taxon>Homarus</taxon>
    </lineage>
</organism>
<accession>A0A8J5N4W6</accession>
<name>A0A8J5N4W6_HOMAM</name>
<evidence type="ECO:0000313" key="1">
    <source>
        <dbReference type="EMBL" id="KAG7173533.1"/>
    </source>
</evidence>
<dbReference type="EMBL" id="JAHLQT010009549">
    <property type="protein sequence ID" value="KAG7173533.1"/>
    <property type="molecule type" value="Genomic_DNA"/>
</dbReference>
<dbReference type="PANTHER" id="PTHR21398:SF6">
    <property type="entry name" value="AGAP007094-PA"/>
    <property type="match status" value="1"/>
</dbReference>
<keyword evidence="2" id="KW-1185">Reference proteome</keyword>
<proteinExistence type="predicted"/>
<dbReference type="OrthoDB" id="6339724at2759"/>
<dbReference type="Pfam" id="PF07841">
    <property type="entry name" value="DM4_12"/>
    <property type="match status" value="1"/>
</dbReference>
<dbReference type="SMART" id="SM00718">
    <property type="entry name" value="DM4_12"/>
    <property type="match status" value="1"/>
</dbReference>
<dbReference type="AlphaFoldDB" id="A0A8J5N4W6"/>
<sequence>MSVSPLSLTRPMYNLQNTFAFNFDTVGQDGQATSRSLAALIIIVQIFLDHFLDKVEKGRSYSEDQVEVYESLASKLTSQFKVEGRACIFRFICELQQHPIGRWTLAGHLLTLLFTPRVVEKDGDAELLKEYLVAQVLGEKENVDCGSLYGSCPFSVFNYFDSFPNTTSTAYTGEEENILVL</sequence>
<protein>
    <submittedName>
        <fullName evidence="1">Putative DM4/DM12 family-like protein 17</fullName>
    </submittedName>
</protein>
<gene>
    <name evidence="1" type="ORF">Hamer_G020158</name>
</gene>